<comment type="cofactor">
    <cofactor evidence="2">
        <name>[4Fe-4S] cluster</name>
        <dbReference type="ChEBI" id="CHEBI:49883"/>
    </cofactor>
</comment>
<dbReference type="InterPro" id="IPR004036">
    <property type="entry name" value="Endonuclease-III-like_CS2"/>
</dbReference>
<dbReference type="EMBL" id="MFJV01000001">
    <property type="protein sequence ID" value="OGG24341.1"/>
    <property type="molecule type" value="Genomic_DNA"/>
</dbReference>
<evidence type="ECO:0000256" key="10">
    <source>
        <dbReference type="ARBA" id="ARBA00023014"/>
    </source>
</evidence>
<dbReference type="Gene3D" id="1.10.340.30">
    <property type="entry name" value="Hypothetical protein, domain 2"/>
    <property type="match status" value="1"/>
</dbReference>
<keyword evidence="8" id="KW-0378">Hydrolase</keyword>
<evidence type="ECO:0000256" key="11">
    <source>
        <dbReference type="ARBA" id="ARBA00023204"/>
    </source>
</evidence>
<dbReference type="PANTHER" id="PTHR42944">
    <property type="entry name" value="ADENINE DNA GLYCOSYLASE"/>
    <property type="match status" value="1"/>
</dbReference>
<dbReference type="SUPFAM" id="SSF48150">
    <property type="entry name" value="DNA-glycosylase"/>
    <property type="match status" value="1"/>
</dbReference>
<accession>A0A1F6AI24</accession>
<evidence type="ECO:0000259" key="13">
    <source>
        <dbReference type="SMART" id="SM00478"/>
    </source>
</evidence>
<evidence type="ECO:0000313" key="15">
    <source>
        <dbReference type="Proteomes" id="UP000178759"/>
    </source>
</evidence>
<dbReference type="CDD" id="cd00056">
    <property type="entry name" value="ENDO3c"/>
    <property type="match status" value="1"/>
</dbReference>
<evidence type="ECO:0000256" key="4">
    <source>
        <dbReference type="ARBA" id="ARBA00012045"/>
    </source>
</evidence>
<dbReference type="PROSITE" id="PS01155">
    <property type="entry name" value="ENDONUCLEASE_III_2"/>
    <property type="match status" value="1"/>
</dbReference>
<dbReference type="GO" id="GO:0034039">
    <property type="term" value="F:8-oxo-7,8-dihydroguanine DNA N-glycosylase activity"/>
    <property type="evidence" value="ECO:0007669"/>
    <property type="project" value="TreeGrafter"/>
</dbReference>
<dbReference type="GO" id="GO:0006284">
    <property type="term" value="P:base-excision repair"/>
    <property type="evidence" value="ECO:0007669"/>
    <property type="project" value="InterPro"/>
</dbReference>
<dbReference type="STRING" id="1798392.A3A79_04110"/>
<comment type="catalytic activity">
    <reaction evidence="1">
        <text>Hydrolyzes free adenine bases from 7,8-dihydro-8-oxoguanine:adenine mismatched double-stranded DNA, leaving an apurinic site.</text>
        <dbReference type="EC" id="3.2.2.31"/>
    </reaction>
</comment>
<dbReference type="GO" id="GO:0006298">
    <property type="term" value="P:mismatch repair"/>
    <property type="evidence" value="ECO:0007669"/>
    <property type="project" value="TreeGrafter"/>
</dbReference>
<dbReference type="GO" id="GO:0000701">
    <property type="term" value="F:purine-specific mismatch base pair DNA N-glycosylase activity"/>
    <property type="evidence" value="ECO:0007669"/>
    <property type="project" value="UniProtKB-EC"/>
</dbReference>
<dbReference type="InterPro" id="IPR011257">
    <property type="entry name" value="DNA_glycosylase"/>
</dbReference>
<evidence type="ECO:0000256" key="1">
    <source>
        <dbReference type="ARBA" id="ARBA00000843"/>
    </source>
</evidence>
<evidence type="ECO:0000256" key="3">
    <source>
        <dbReference type="ARBA" id="ARBA00008343"/>
    </source>
</evidence>
<dbReference type="AlphaFoldDB" id="A0A1F6AI24"/>
<gene>
    <name evidence="14" type="ORF">A3A79_04110</name>
</gene>
<dbReference type="InterPro" id="IPR000445">
    <property type="entry name" value="HhH_motif"/>
</dbReference>
<evidence type="ECO:0000256" key="12">
    <source>
        <dbReference type="ARBA" id="ARBA00023295"/>
    </source>
</evidence>
<proteinExistence type="inferred from homology"/>
<evidence type="ECO:0000256" key="6">
    <source>
        <dbReference type="ARBA" id="ARBA00022723"/>
    </source>
</evidence>
<evidence type="ECO:0000256" key="2">
    <source>
        <dbReference type="ARBA" id="ARBA00001966"/>
    </source>
</evidence>
<dbReference type="Gene3D" id="1.10.1670.10">
    <property type="entry name" value="Helix-hairpin-Helix base-excision DNA repair enzymes (C-terminal)"/>
    <property type="match status" value="1"/>
</dbReference>
<dbReference type="PANTHER" id="PTHR42944:SF1">
    <property type="entry name" value="ADENINE DNA GLYCOSYLASE"/>
    <property type="match status" value="1"/>
</dbReference>
<evidence type="ECO:0000256" key="9">
    <source>
        <dbReference type="ARBA" id="ARBA00023004"/>
    </source>
</evidence>
<evidence type="ECO:0000256" key="7">
    <source>
        <dbReference type="ARBA" id="ARBA00022763"/>
    </source>
</evidence>
<dbReference type="GO" id="GO:0032357">
    <property type="term" value="F:oxidized purine DNA binding"/>
    <property type="evidence" value="ECO:0007669"/>
    <property type="project" value="TreeGrafter"/>
</dbReference>
<dbReference type="Proteomes" id="UP000178759">
    <property type="component" value="Unassembled WGS sequence"/>
</dbReference>
<comment type="similarity">
    <text evidence="3">Belongs to the Nth/MutY family.</text>
</comment>
<keyword evidence="7" id="KW-0227">DNA damage</keyword>
<keyword evidence="9" id="KW-0408">Iron</keyword>
<keyword evidence="11" id="KW-0234">DNA repair</keyword>
<dbReference type="GO" id="GO:0046872">
    <property type="term" value="F:metal ion binding"/>
    <property type="evidence" value="ECO:0007669"/>
    <property type="project" value="UniProtKB-KW"/>
</dbReference>
<keyword evidence="12" id="KW-0326">Glycosidase</keyword>
<dbReference type="EC" id="3.2.2.31" evidence="4"/>
<dbReference type="InterPro" id="IPR003265">
    <property type="entry name" value="HhH-GPD_domain"/>
</dbReference>
<dbReference type="Pfam" id="PF00730">
    <property type="entry name" value="HhH-GPD"/>
    <property type="match status" value="1"/>
</dbReference>
<dbReference type="GO" id="GO:0035485">
    <property type="term" value="F:adenine/guanine mispair binding"/>
    <property type="evidence" value="ECO:0007669"/>
    <property type="project" value="TreeGrafter"/>
</dbReference>
<dbReference type="Pfam" id="PF00633">
    <property type="entry name" value="HHH"/>
    <property type="match status" value="1"/>
</dbReference>
<reference evidence="14 15" key="1">
    <citation type="journal article" date="2016" name="Nat. Commun.">
        <title>Thousands of microbial genomes shed light on interconnected biogeochemical processes in an aquifer system.</title>
        <authorList>
            <person name="Anantharaman K."/>
            <person name="Brown C.T."/>
            <person name="Hug L.A."/>
            <person name="Sharon I."/>
            <person name="Castelle C.J."/>
            <person name="Probst A.J."/>
            <person name="Thomas B.C."/>
            <person name="Singh A."/>
            <person name="Wilkins M.J."/>
            <person name="Karaoz U."/>
            <person name="Brodie E.L."/>
            <person name="Williams K.H."/>
            <person name="Hubbard S.S."/>
            <person name="Banfield J.F."/>
        </authorList>
    </citation>
    <scope>NUCLEOTIDE SEQUENCE [LARGE SCALE GENOMIC DNA]</scope>
</reference>
<organism evidence="14 15">
    <name type="scientific">Candidatus Gottesmanbacteria bacterium RIFCSPLOWO2_01_FULL_43_11b</name>
    <dbReference type="NCBI Taxonomy" id="1798392"/>
    <lineage>
        <taxon>Bacteria</taxon>
        <taxon>Candidatus Gottesmaniibacteriota</taxon>
    </lineage>
</organism>
<dbReference type="GO" id="GO:0051536">
    <property type="term" value="F:iron-sulfur cluster binding"/>
    <property type="evidence" value="ECO:0007669"/>
    <property type="project" value="UniProtKB-KW"/>
</dbReference>
<evidence type="ECO:0000256" key="8">
    <source>
        <dbReference type="ARBA" id="ARBA00022801"/>
    </source>
</evidence>
<keyword evidence="6" id="KW-0479">Metal-binding</keyword>
<sequence length="263" mass="31090">MKVSPKFNLTWAASKFQDYIFSWWQYHKRDLPWRRTYDPYKILVSEVMLQQTQVERVLPKYDEFLYFFPDVYTLARATPAKVLKLWRGMGYNRRALYLRKAAQKIIELHRGYFPENESDLVKLPGVGTYTARAILVFAYKKDIAMVDTNIRKIITHFFFNGIFQKENVILQVADKLLPKGRSWEWHQALMDYGSQVRGTNGKKQKPFKNSNRYFRGRVVDRLREGAITEKDLNVKPQIIESLIRDGLVVRGKDNMLRLPDAKT</sequence>
<dbReference type="InterPro" id="IPR044298">
    <property type="entry name" value="MIG/MutY"/>
</dbReference>
<dbReference type="SMART" id="SM00478">
    <property type="entry name" value="ENDO3c"/>
    <property type="match status" value="1"/>
</dbReference>
<evidence type="ECO:0000313" key="14">
    <source>
        <dbReference type="EMBL" id="OGG24341.1"/>
    </source>
</evidence>
<dbReference type="InterPro" id="IPR023170">
    <property type="entry name" value="HhH_base_excis_C"/>
</dbReference>
<evidence type="ECO:0000256" key="5">
    <source>
        <dbReference type="ARBA" id="ARBA00022023"/>
    </source>
</evidence>
<comment type="caution">
    <text evidence="14">The sequence shown here is derived from an EMBL/GenBank/DDBJ whole genome shotgun (WGS) entry which is preliminary data.</text>
</comment>
<keyword evidence="10" id="KW-0411">Iron-sulfur</keyword>
<name>A0A1F6AI24_9BACT</name>
<feature type="domain" description="HhH-GPD" evidence="13">
    <location>
        <begin position="48"/>
        <end position="195"/>
    </location>
</feature>
<protein>
    <recommendedName>
        <fullName evidence="5">Adenine DNA glycosylase</fullName>
        <ecNumber evidence="4">3.2.2.31</ecNumber>
    </recommendedName>
</protein>